<proteinExistence type="predicted"/>
<sequence>MPVFVILIIFSLAFYIYYKLKYFRSNRPMERRWISAKSSIALGAFVFFFAINQFFIHQTTISLIVGIVFLLVGGGSAWAGIRAYKYYLPLVIEEAQQLGKNGG</sequence>
<keyword evidence="1" id="KW-0472">Membrane</keyword>
<dbReference type="OrthoDB" id="2453019at2"/>
<protein>
    <submittedName>
        <fullName evidence="2">YtpI-like protein</fullName>
    </submittedName>
</protein>
<evidence type="ECO:0000313" key="2">
    <source>
        <dbReference type="EMBL" id="RAK21251.1"/>
    </source>
</evidence>
<organism evidence="2 3">
    <name type="scientific">Paranoxybacillus vitaminiphilus</name>
    <dbReference type="NCBI Taxonomy" id="581036"/>
    <lineage>
        <taxon>Bacteria</taxon>
        <taxon>Bacillati</taxon>
        <taxon>Bacillota</taxon>
        <taxon>Bacilli</taxon>
        <taxon>Bacillales</taxon>
        <taxon>Anoxybacillaceae</taxon>
        <taxon>Paranoxybacillus</taxon>
    </lineage>
</organism>
<keyword evidence="1" id="KW-0812">Transmembrane</keyword>
<dbReference type="EMBL" id="QLMH01000003">
    <property type="protein sequence ID" value="RAK21251.1"/>
    <property type="molecule type" value="Genomic_DNA"/>
</dbReference>
<feature type="transmembrane region" description="Helical" evidence="1">
    <location>
        <begin position="6"/>
        <end position="22"/>
    </location>
</feature>
<reference evidence="2 3" key="1">
    <citation type="submission" date="2018-06" db="EMBL/GenBank/DDBJ databases">
        <title>Genomic Encyclopedia of Type Strains, Phase III (KMG-III): the genomes of soil and plant-associated and newly described type strains.</title>
        <authorList>
            <person name="Whitman W."/>
        </authorList>
    </citation>
    <scope>NUCLEOTIDE SEQUENCE [LARGE SCALE GENOMIC DNA]</scope>
    <source>
        <strain evidence="2 3">CGMCC 1.8979</strain>
    </source>
</reference>
<comment type="caution">
    <text evidence="2">The sequence shown here is derived from an EMBL/GenBank/DDBJ whole genome shotgun (WGS) entry which is preliminary data.</text>
</comment>
<evidence type="ECO:0000256" key="1">
    <source>
        <dbReference type="SAM" id="Phobius"/>
    </source>
</evidence>
<accession>A0A327YL78</accession>
<keyword evidence="1" id="KW-1133">Transmembrane helix</keyword>
<dbReference type="Pfam" id="PF14007">
    <property type="entry name" value="YtpI"/>
    <property type="match status" value="1"/>
</dbReference>
<dbReference type="Proteomes" id="UP000248555">
    <property type="component" value="Unassembled WGS sequence"/>
</dbReference>
<dbReference type="AlphaFoldDB" id="A0A327YL78"/>
<dbReference type="RefSeq" id="WP_111644505.1">
    <property type="nucleotide sequence ID" value="NZ_QLMH01000003.1"/>
</dbReference>
<feature type="transmembrane region" description="Helical" evidence="1">
    <location>
        <begin position="34"/>
        <end position="55"/>
    </location>
</feature>
<dbReference type="InterPro" id="IPR025618">
    <property type="entry name" value="YtpI"/>
</dbReference>
<evidence type="ECO:0000313" key="3">
    <source>
        <dbReference type="Proteomes" id="UP000248555"/>
    </source>
</evidence>
<keyword evidence="3" id="KW-1185">Reference proteome</keyword>
<feature type="transmembrane region" description="Helical" evidence="1">
    <location>
        <begin position="61"/>
        <end position="81"/>
    </location>
</feature>
<gene>
    <name evidence="2" type="ORF">B0I26_103206</name>
</gene>
<name>A0A327YL78_9BACL</name>